<feature type="transmembrane region" description="Helical" evidence="1">
    <location>
        <begin position="80"/>
        <end position="113"/>
    </location>
</feature>
<dbReference type="EMBL" id="CP006841">
    <property type="protein sequence ID" value="ALA68691.1"/>
    <property type="molecule type" value="Genomic_DNA"/>
</dbReference>
<dbReference type="AlphaFoldDB" id="A0A0K2H4Q4"/>
<dbReference type="GO" id="GO:0006629">
    <property type="term" value="P:lipid metabolic process"/>
    <property type="evidence" value="ECO:0007669"/>
    <property type="project" value="InterPro"/>
</dbReference>
<feature type="transmembrane region" description="Helical" evidence="1">
    <location>
        <begin position="40"/>
        <end position="60"/>
    </location>
</feature>
<keyword evidence="1" id="KW-0812">Transmembrane</keyword>
<dbReference type="PANTHER" id="PTHR46211:SF8">
    <property type="entry name" value="PHOSPHODIESTERASE"/>
    <property type="match status" value="1"/>
</dbReference>
<dbReference type="PATRIC" id="fig|1408189.4.peg.2101"/>
<dbReference type="Gene3D" id="3.20.20.190">
    <property type="entry name" value="Phosphatidylinositol (PI) phosphodiesterase"/>
    <property type="match status" value="1"/>
</dbReference>
<dbReference type="STRING" id="1408189.CLAC_10445"/>
<dbReference type="RefSeq" id="WP_053412827.1">
    <property type="nucleotide sequence ID" value="NZ_CP006841.1"/>
</dbReference>
<organism evidence="3 4">
    <name type="scientific">Corynebacterium lactis RW2-5</name>
    <dbReference type="NCBI Taxonomy" id="1408189"/>
    <lineage>
        <taxon>Bacteria</taxon>
        <taxon>Bacillati</taxon>
        <taxon>Actinomycetota</taxon>
        <taxon>Actinomycetes</taxon>
        <taxon>Mycobacteriales</taxon>
        <taxon>Corynebacteriaceae</taxon>
        <taxon>Corynebacterium</taxon>
    </lineage>
</organism>
<reference evidence="3 4" key="1">
    <citation type="submission" date="2013-10" db="EMBL/GenBank/DDBJ databases">
        <title>Complete genome sequence of Corynebacterium lactis DSM 45799(T), isolated from raw cow milk.</title>
        <authorList>
            <person name="Ruckert C."/>
            <person name="Albersmeier A."/>
            <person name="Lipski A."/>
            <person name="Kalinowski J."/>
        </authorList>
    </citation>
    <scope>NUCLEOTIDE SEQUENCE [LARGE SCALE GENOMIC DNA]</scope>
    <source>
        <strain evidence="3 4">RW2-5</strain>
    </source>
</reference>
<evidence type="ECO:0000259" key="2">
    <source>
        <dbReference type="PROSITE" id="PS51704"/>
    </source>
</evidence>
<dbReference type="InterPro" id="IPR017946">
    <property type="entry name" value="PLC-like_Pdiesterase_TIM-brl"/>
</dbReference>
<gene>
    <name evidence="3" type="ORF">CLAC_10445</name>
</gene>
<dbReference type="Pfam" id="PF10110">
    <property type="entry name" value="GPDPase_memb"/>
    <property type="match status" value="1"/>
</dbReference>
<evidence type="ECO:0000256" key="1">
    <source>
        <dbReference type="SAM" id="Phobius"/>
    </source>
</evidence>
<dbReference type="Pfam" id="PF03009">
    <property type="entry name" value="GDPD"/>
    <property type="match status" value="1"/>
</dbReference>
<dbReference type="InterPro" id="IPR030395">
    <property type="entry name" value="GP_PDE_dom"/>
</dbReference>
<dbReference type="SUPFAM" id="SSF51695">
    <property type="entry name" value="PLC-like phosphodiesterases"/>
    <property type="match status" value="1"/>
</dbReference>
<feature type="transmembrane region" description="Helical" evidence="1">
    <location>
        <begin position="186"/>
        <end position="211"/>
    </location>
</feature>
<dbReference type="KEGG" id="clw:CLAC_10445"/>
<keyword evidence="4" id="KW-1185">Reference proteome</keyword>
<dbReference type="PROSITE" id="PS51704">
    <property type="entry name" value="GP_PDE"/>
    <property type="match status" value="1"/>
</dbReference>
<feature type="transmembrane region" description="Helical" evidence="1">
    <location>
        <begin position="277"/>
        <end position="297"/>
    </location>
</feature>
<sequence length="620" mass="68148">MRDSDSTRVLAPPRSFREQFRAIHKIRVGRMSNLWLYVRYQLLSKLLVSIVVFPAYNWALRKLIGATGRSTINSSDVMGFLWSIQGAVAVLLSAAFVLLVMCLDIAAFVQLELRRLQGEPLPTARRMLLDALRLYPRFLHPGSLVLLAYVVILIPLVGFGPEPSVLEWLKIPNFVMDVIIHNPAYLTAYVVAIALLGVLSFFLLATFPAMLVHGHSPWGAMRESLRYMRRYWLINLVWLVIYLVTVLLIVGVTLAVLGGISLWGIPLVAESLLTIRFTTLLAALIAAGAVGLILLFLTPSMLRELTRVYAVLHDDSPVRPEPCISTASTEDRQARPRLFAAVVVAVAGSVIAAGIGAWNFDDLFRSEAKIEVVAHRGGGDLDAENTVKGLEAAAAIGAQWSEIDVQRTADGAYVINHDSTFARVAGESRAAEDMTLAEIKSLQVENGFAPSSPSRPVATLEDMLTAAKGKIRLFVELKGATADRRMVDDVAALIRQHSMEKEAAIISLDQGLIEYAEQKNPDLLTGFLYFFAVGDTENLPADYLMMEEQVATETELLRLNDAGKKTVVWTVNTEASIAKYTVSSVGGIITDHPQQVIQALTERSLRSDLELIVEQVLNFG</sequence>
<evidence type="ECO:0000313" key="4">
    <source>
        <dbReference type="Proteomes" id="UP000058446"/>
    </source>
</evidence>
<keyword evidence="1" id="KW-0472">Membrane</keyword>
<dbReference type="InterPro" id="IPR018476">
    <property type="entry name" value="GlyceroP-diester-Pdiesterase_M"/>
</dbReference>
<dbReference type="PANTHER" id="PTHR46211">
    <property type="entry name" value="GLYCEROPHOSPHORYL DIESTER PHOSPHODIESTERASE"/>
    <property type="match status" value="1"/>
</dbReference>
<feature type="transmembrane region" description="Helical" evidence="1">
    <location>
        <begin position="134"/>
        <end position="159"/>
    </location>
</feature>
<dbReference type="OrthoDB" id="5969911at2"/>
<keyword evidence="1" id="KW-1133">Transmembrane helix</keyword>
<feature type="domain" description="GP-PDE" evidence="2">
    <location>
        <begin position="370"/>
        <end position="600"/>
    </location>
</feature>
<dbReference type="Proteomes" id="UP000058446">
    <property type="component" value="Chromosome"/>
</dbReference>
<name>A0A0K2H4Q4_9CORY</name>
<accession>A0A0K2H4Q4</accession>
<evidence type="ECO:0000313" key="3">
    <source>
        <dbReference type="EMBL" id="ALA68691.1"/>
    </source>
</evidence>
<feature type="transmembrane region" description="Helical" evidence="1">
    <location>
        <begin position="338"/>
        <end position="360"/>
    </location>
</feature>
<feature type="transmembrane region" description="Helical" evidence="1">
    <location>
        <begin position="232"/>
        <end position="265"/>
    </location>
</feature>
<proteinExistence type="predicted"/>
<dbReference type="GO" id="GO:0008081">
    <property type="term" value="F:phosphoric diester hydrolase activity"/>
    <property type="evidence" value="ECO:0007669"/>
    <property type="project" value="InterPro"/>
</dbReference>
<protein>
    <recommendedName>
        <fullName evidence="2">GP-PDE domain-containing protein</fullName>
    </recommendedName>
</protein>